<dbReference type="PANTHER" id="PTHR44757">
    <property type="entry name" value="DIGUANYLATE CYCLASE DGCP"/>
    <property type="match status" value="1"/>
</dbReference>
<feature type="domain" description="GGDEF" evidence="5">
    <location>
        <begin position="415"/>
        <end position="555"/>
    </location>
</feature>
<evidence type="ECO:0000259" key="4">
    <source>
        <dbReference type="PROSITE" id="PS50883"/>
    </source>
</evidence>
<dbReference type="SUPFAM" id="SSF55073">
    <property type="entry name" value="Nucleotide cyclase"/>
    <property type="match status" value="1"/>
</dbReference>
<dbReference type="InterPro" id="IPR035965">
    <property type="entry name" value="PAS-like_dom_sf"/>
</dbReference>
<dbReference type="Proteomes" id="UP000287649">
    <property type="component" value="Unassembled WGS sequence"/>
</dbReference>
<dbReference type="SMART" id="SM00267">
    <property type="entry name" value="GGDEF"/>
    <property type="match status" value="1"/>
</dbReference>
<dbReference type="Gene3D" id="3.20.20.450">
    <property type="entry name" value="EAL domain"/>
    <property type="match status" value="1"/>
</dbReference>
<feature type="transmembrane region" description="Helical" evidence="1">
    <location>
        <begin position="12"/>
        <end position="34"/>
    </location>
</feature>
<dbReference type="Gene3D" id="3.30.70.270">
    <property type="match status" value="1"/>
</dbReference>
<dbReference type="Pfam" id="PF13426">
    <property type="entry name" value="PAS_9"/>
    <property type="match status" value="1"/>
</dbReference>
<evidence type="ECO:0000259" key="2">
    <source>
        <dbReference type="PROSITE" id="PS50112"/>
    </source>
</evidence>
<dbReference type="Gene3D" id="3.30.450.20">
    <property type="entry name" value="PAS domain"/>
    <property type="match status" value="1"/>
</dbReference>
<dbReference type="InterPro" id="IPR001633">
    <property type="entry name" value="EAL_dom"/>
</dbReference>
<dbReference type="InterPro" id="IPR043128">
    <property type="entry name" value="Rev_trsase/Diguanyl_cyclase"/>
</dbReference>
<reference evidence="7" key="1">
    <citation type="journal article" date="2018" name="Front. Microbiol.">
        <title>Genome-Based Analysis Reveals the Taxonomy and Diversity of the Family Idiomarinaceae.</title>
        <authorList>
            <person name="Liu Y."/>
            <person name="Lai Q."/>
            <person name="Shao Z."/>
        </authorList>
    </citation>
    <scope>NUCLEOTIDE SEQUENCE [LARGE SCALE GENOMIC DNA]</scope>
    <source>
        <strain evidence="7">PO-M2</strain>
    </source>
</reference>
<feature type="transmembrane region" description="Helical" evidence="1">
    <location>
        <begin position="181"/>
        <end position="202"/>
    </location>
</feature>
<evidence type="ECO:0000259" key="3">
    <source>
        <dbReference type="PROSITE" id="PS50113"/>
    </source>
</evidence>
<dbReference type="NCBIfam" id="TIGR00229">
    <property type="entry name" value="sensory_box"/>
    <property type="match status" value="1"/>
</dbReference>
<keyword evidence="1" id="KW-0472">Membrane</keyword>
<dbReference type="PROSITE" id="PS50887">
    <property type="entry name" value="GGDEF"/>
    <property type="match status" value="1"/>
</dbReference>
<sequence>MYRLRWWQRLSLQITLPMLAAMLAILVGLSYFMIAAQQQAALRSAQLELRSSLAVAQGSFNRMYTADRAIAVPELLSEFHVHPRIVNATIVNARKDLVAVYEPNLIQGDVQRFVNEVDPQLLNYVATTGKTVIHFHPEHSHLVAAAPIIESLSVSRQTQRNVLLVEYLHAPHWYQLAGMPWWPLGLLLLLFFVVGLALWLALQRFIARPAKRLVDAVLQFGRHGFVSDENLPLRLPNEFGILAHNIRLAAKERRHREAQLRKLSAAVEQANESIMITDLDGNIEYVNPAFCETTGYSADEVLGKNPRLLSSGRTPAHDYEALWQSLSDGKTWQGELYNQTKDGVEFREWATISPLRDDQGNTTHYLASKLNITQRVEAEAKIEYLAYYDSLTELPNRTSCIQHLARLLTTGSSGEYGAVVLFDLDGLQRINDVRGFEFGDAILQATASRLRASVANEHEAFVANLGGDLFAVILAPRLLAHDEVLADTQVLVKLILGELSQPLRVQDEQLSVTASAGIVIYPEDAESADAIIRHAETAVHNAKDAGGNQTSVYDVSYSTELEKRYEIERELREAINGEGLELYLQPQMSATGSLLGVEVLIRWFHPEKGMISPGDFIPVAEQTDLIVDLGKWIVRHALLEIKRLPAPLTLAINISPRQFRKYDFVYCIERALEDSGADASRLVLEVTENLFVDDTNDIVLKMKALQQSGVQFSIDDFGTGYSSLSYLRKLPLQELKIDQSFVQAIDNAEQRTIVDSVMAIAKNLGLRIVAEGVETEAQAHYLAGRDQDVVLQGYLFDKPLAIEAFHQRYLSDTKH</sequence>
<dbReference type="SUPFAM" id="SSF141868">
    <property type="entry name" value="EAL domain-like"/>
    <property type="match status" value="1"/>
</dbReference>
<dbReference type="InterPro" id="IPR000160">
    <property type="entry name" value="GGDEF_dom"/>
</dbReference>
<dbReference type="InterPro" id="IPR035919">
    <property type="entry name" value="EAL_sf"/>
</dbReference>
<dbReference type="CDD" id="cd01948">
    <property type="entry name" value="EAL"/>
    <property type="match status" value="1"/>
</dbReference>
<keyword evidence="1" id="KW-1133">Transmembrane helix</keyword>
<protein>
    <submittedName>
        <fullName evidence="6">GGDEF domain-containing protein</fullName>
    </submittedName>
</protein>
<dbReference type="Pfam" id="PF00990">
    <property type="entry name" value="GGDEF"/>
    <property type="match status" value="1"/>
</dbReference>
<gene>
    <name evidence="6" type="ORF">CWI70_06890</name>
</gene>
<dbReference type="InterPro" id="IPR000014">
    <property type="entry name" value="PAS"/>
</dbReference>
<name>A0A432Y6A7_9GAMM</name>
<dbReference type="RefSeq" id="WP_126771733.1">
    <property type="nucleotide sequence ID" value="NZ_PIPX01000001.1"/>
</dbReference>
<dbReference type="OrthoDB" id="9816034at2"/>
<dbReference type="EMBL" id="PIPX01000001">
    <property type="protein sequence ID" value="RUO56462.1"/>
    <property type="molecule type" value="Genomic_DNA"/>
</dbReference>
<evidence type="ECO:0000313" key="6">
    <source>
        <dbReference type="EMBL" id="RUO56462.1"/>
    </source>
</evidence>
<dbReference type="AlphaFoldDB" id="A0A432Y6A7"/>
<feature type="domain" description="PAS" evidence="2">
    <location>
        <begin position="259"/>
        <end position="305"/>
    </location>
</feature>
<dbReference type="InterPro" id="IPR052155">
    <property type="entry name" value="Biofilm_reg_signaling"/>
</dbReference>
<accession>A0A432Y6A7</accession>
<dbReference type="SMART" id="SM00052">
    <property type="entry name" value="EAL"/>
    <property type="match status" value="1"/>
</dbReference>
<keyword evidence="7" id="KW-1185">Reference proteome</keyword>
<evidence type="ECO:0000259" key="5">
    <source>
        <dbReference type="PROSITE" id="PS50887"/>
    </source>
</evidence>
<dbReference type="NCBIfam" id="TIGR00254">
    <property type="entry name" value="GGDEF"/>
    <property type="match status" value="1"/>
</dbReference>
<dbReference type="PROSITE" id="PS50112">
    <property type="entry name" value="PAS"/>
    <property type="match status" value="1"/>
</dbReference>
<organism evidence="6 7">
    <name type="scientific">Pseudidiomarina homiensis</name>
    <dbReference type="NCBI Taxonomy" id="364198"/>
    <lineage>
        <taxon>Bacteria</taxon>
        <taxon>Pseudomonadati</taxon>
        <taxon>Pseudomonadota</taxon>
        <taxon>Gammaproteobacteria</taxon>
        <taxon>Alteromonadales</taxon>
        <taxon>Idiomarinaceae</taxon>
        <taxon>Pseudidiomarina</taxon>
    </lineage>
</organism>
<dbReference type="PROSITE" id="PS50883">
    <property type="entry name" value="EAL"/>
    <property type="match status" value="1"/>
</dbReference>
<keyword evidence="1" id="KW-0812">Transmembrane</keyword>
<proteinExistence type="predicted"/>
<dbReference type="SUPFAM" id="SSF55785">
    <property type="entry name" value="PYP-like sensor domain (PAS domain)"/>
    <property type="match status" value="1"/>
</dbReference>
<dbReference type="Pfam" id="PF00563">
    <property type="entry name" value="EAL"/>
    <property type="match status" value="1"/>
</dbReference>
<dbReference type="CDD" id="cd00130">
    <property type="entry name" value="PAS"/>
    <property type="match status" value="1"/>
</dbReference>
<dbReference type="InterPro" id="IPR000700">
    <property type="entry name" value="PAS-assoc_C"/>
</dbReference>
<evidence type="ECO:0000313" key="7">
    <source>
        <dbReference type="Proteomes" id="UP000287649"/>
    </source>
</evidence>
<dbReference type="CDD" id="cd01949">
    <property type="entry name" value="GGDEF"/>
    <property type="match status" value="1"/>
</dbReference>
<dbReference type="PANTHER" id="PTHR44757:SF2">
    <property type="entry name" value="BIOFILM ARCHITECTURE MAINTENANCE PROTEIN MBAA"/>
    <property type="match status" value="1"/>
</dbReference>
<dbReference type="SMART" id="SM00086">
    <property type="entry name" value="PAC"/>
    <property type="match status" value="1"/>
</dbReference>
<evidence type="ECO:0000256" key="1">
    <source>
        <dbReference type="SAM" id="Phobius"/>
    </source>
</evidence>
<feature type="domain" description="PAC" evidence="3">
    <location>
        <begin position="330"/>
        <end position="384"/>
    </location>
</feature>
<dbReference type="InterPro" id="IPR029787">
    <property type="entry name" value="Nucleotide_cyclase"/>
</dbReference>
<feature type="domain" description="EAL" evidence="4">
    <location>
        <begin position="564"/>
        <end position="813"/>
    </location>
</feature>
<dbReference type="InterPro" id="IPR001610">
    <property type="entry name" value="PAC"/>
</dbReference>
<dbReference type="PROSITE" id="PS50113">
    <property type="entry name" value="PAC"/>
    <property type="match status" value="1"/>
</dbReference>
<dbReference type="SMART" id="SM00091">
    <property type="entry name" value="PAS"/>
    <property type="match status" value="1"/>
</dbReference>
<comment type="caution">
    <text evidence="6">The sequence shown here is derived from an EMBL/GenBank/DDBJ whole genome shotgun (WGS) entry which is preliminary data.</text>
</comment>